<dbReference type="Pfam" id="PF22725">
    <property type="entry name" value="GFO_IDH_MocA_C3"/>
    <property type="match status" value="1"/>
</dbReference>
<gene>
    <name evidence="3" type="ORF">H0E84_05055</name>
</gene>
<dbReference type="SUPFAM" id="SSF51735">
    <property type="entry name" value="NAD(P)-binding Rossmann-fold domains"/>
    <property type="match status" value="1"/>
</dbReference>
<dbReference type="AlphaFoldDB" id="A0A853JAH5"/>
<evidence type="ECO:0000313" key="3">
    <source>
        <dbReference type="EMBL" id="NZA25744.1"/>
    </source>
</evidence>
<reference evidence="3 4" key="1">
    <citation type="submission" date="2020-07" db="EMBL/GenBank/DDBJ databases">
        <title>Luteimonas sp. SJ-92.</title>
        <authorList>
            <person name="Huang X.-X."/>
            <person name="Xu L."/>
            <person name="Sun J.-Q."/>
        </authorList>
    </citation>
    <scope>NUCLEOTIDE SEQUENCE [LARGE SCALE GENOMIC DNA]</scope>
    <source>
        <strain evidence="3 4">SJ-92</strain>
    </source>
</reference>
<dbReference type="InterPro" id="IPR036291">
    <property type="entry name" value="NAD(P)-bd_dom_sf"/>
</dbReference>
<dbReference type="InterPro" id="IPR055170">
    <property type="entry name" value="GFO_IDH_MocA-like_dom"/>
</dbReference>
<dbReference type="Gene3D" id="3.30.360.10">
    <property type="entry name" value="Dihydrodipicolinate Reductase, domain 2"/>
    <property type="match status" value="1"/>
</dbReference>
<proteinExistence type="predicted"/>
<feature type="domain" description="Gfo/Idh/MocA-like oxidoreductase N-terminal" evidence="1">
    <location>
        <begin position="3"/>
        <end position="106"/>
    </location>
</feature>
<feature type="non-terminal residue" evidence="3">
    <location>
        <position position="1"/>
    </location>
</feature>
<dbReference type="PANTHER" id="PTHR43377">
    <property type="entry name" value="BILIVERDIN REDUCTASE A"/>
    <property type="match status" value="1"/>
</dbReference>
<accession>A0A853JAH5</accession>
<organism evidence="3 4">
    <name type="scientific">Luteimonas salinisoli</name>
    <dbReference type="NCBI Taxonomy" id="2752307"/>
    <lineage>
        <taxon>Bacteria</taxon>
        <taxon>Pseudomonadati</taxon>
        <taxon>Pseudomonadota</taxon>
        <taxon>Gammaproteobacteria</taxon>
        <taxon>Lysobacterales</taxon>
        <taxon>Lysobacteraceae</taxon>
        <taxon>Luteimonas</taxon>
    </lineage>
</organism>
<evidence type="ECO:0000259" key="2">
    <source>
        <dbReference type="Pfam" id="PF22725"/>
    </source>
</evidence>
<dbReference type="SUPFAM" id="SSF55347">
    <property type="entry name" value="Glyceraldehyde-3-phosphate dehydrogenase-like, C-terminal domain"/>
    <property type="match status" value="1"/>
</dbReference>
<dbReference type="PANTHER" id="PTHR43377:SF1">
    <property type="entry name" value="BILIVERDIN REDUCTASE A"/>
    <property type="match status" value="1"/>
</dbReference>
<evidence type="ECO:0000313" key="4">
    <source>
        <dbReference type="Proteomes" id="UP000578091"/>
    </source>
</evidence>
<dbReference type="InterPro" id="IPR000683">
    <property type="entry name" value="Gfo/Idh/MocA-like_OxRdtase_N"/>
</dbReference>
<protein>
    <submittedName>
        <fullName evidence="3">Gfo/Idh/MocA family oxidoreductase</fullName>
    </submittedName>
</protein>
<dbReference type="InterPro" id="IPR051450">
    <property type="entry name" value="Gfo/Idh/MocA_Oxidoreductases"/>
</dbReference>
<keyword evidence="4" id="KW-1185">Reference proteome</keyword>
<dbReference type="Pfam" id="PF01408">
    <property type="entry name" value="GFO_IDH_MocA"/>
    <property type="match status" value="1"/>
</dbReference>
<dbReference type="RefSeq" id="WP_180677549.1">
    <property type="nucleotide sequence ID" value="NZ_JACCKA010000035.1"/>
</dbReference>
<comment type="caution">
    <text evidence="3">The sequence shown here is derived from an EMBL/GenBank/DDBJ whole genome shotgun (WGS) entry which is preliminary data.</text>
</comment>
<feature type="domain" description="GFO/IDH/MocA-like oxidoreductase" evidence="2">
    <location>
        <begin position="155"/>
        <end position="246"/>
    </location>
</feature>
<sequence length="319" mass="34451">ARNLAFIGAGNYAGRVLIPAFARAGAGLHTVVSSGGVSGVHFGRKFGFRHAGTDADAAIDERTVDAVVVATRHDSHARLTRAALERGKHVFVEKPLCLTLEELRGIEVAYRDRERRGEAPVLMVGFNRRFAPHVRRIRALLAPVKEPRTFIMTVNAGAIPADHWTQDPAAGGGRLVGEACHFVDLLRHLADAPIVDHQLTAVGNVPGVGIRSDRVSFTLRFADGSFGTVHYLANGSKAFPKERLEVFAAGRVLQLDNFRRLRGYGWPGFGRMNLWAQDKGQTACAAAFVEAIAGTGPVPIPAEEVFEVARVAIELDAKV</sequence>
<dbReference type="Gene3D" id="3.40.50.720">
    <property type="entry name" value="NAD(P)-binding Rossmann-like Domain"/>
    <property type="match status" value="1"/>
</dbReference>
<evidence type="ECO:0000259" key="1">
    <source>
        <dbReference type="Pfam" id="PF01408"/>
    </source>
</evidence>
<dbReference type="GO" id="GO:0000166">
    <property type="term" value="F:nucleotide binding"/>
    <property type="evidence" value="ECO:0007669"/>
    <property type="project" value="InterPro"/>
</dbReference>
<name>A0A853JAH5_9GAMM</name>
<dbReference type="EMBL" id="JACCKA010000035">
    <property type="protein sequence ID" value="NZA25744.1"/>
    <property type="molecule type" value="Genomic_DNA"/>
</dbReference>
<dbReference type="Proteomes" id="UP000578091">
    <property type="component" value="Unassembled WGS sequence"/>
</dbReference>